<dbReference type="GO" id="GO:0009061">
    <property type="term" value="P:anaerobic respiration"/>
    <property type="evidence" value="ECO:0007669"/>
    <property type="project" value="TreeGrafter"/>
</dbReference>
<protein>
    <submittedName>
        <fullName evidence="8">Ni/Fe-hydrogenase subunit HybB-like protein</fullName>
    </submittedName>
</protein>
<dbReference type="InterPro" id="IPR005614">
    <property type="entry name" value="NrfD-like"/>
</dbReference>
<comment type="subcellular location">
    <subcellularLocation>
        <location evidence="1">Cell membrane</location>
        <topology evidence="1">Multi-pass membrane protein</topology>
    </subcellularLocation>
</comment>
<dbReference type="Proteomes" id="UP000282654">
    <property type="component" value="Unassembled WGS sequence"/>
</dbReference>
<keyword evidence="5 7" id="KW-1133">Transmembrane helix</keyword>
<reference evidence="8 9" key="1">
    <citation type="submission" date="2018-11" db="EMBL/GenBank/DDBJ databases">
        <title>Genomic Encyclopedia of Type Strains, Phase IV (KMG-IV): sequencing the most valuable type-strain genomes for metagenomic binning, comparative biology and taxonomic classification.</title>
        <authorList>
            <person name="Goeker M."/>
        </authorList>
    </citation>
    <scope>NUCLEOTIDE SEQUENCE [LARGE SCALE GENOMIC DNA]</scope>
    <source>
        <strain evidence="8 9">DSM 102936</strain>
    </source>
</reference>
<feature type="transmembrane region" description="Helical" evidence="7">
    <location>
        <begin position="193"/>
        <end position="220"/>
    </location>
</feature>
<evidence type="ECO:0000256" key="1">
    <source>
        <dbReference type="ARBA" id="ARBA00004651"/>
    </source>
</evidence>
<evidence type="ECO:0000313" key="9">
    <source>
        <dbReference type="Proteomes" id="UP000282654"/>
    </source>
</evidence>
<evidence type="ECO:0000256" key="4">
    <source>
        <dbReference type="ARBA" id="ARBA00022692"/>
    </source>
</evidence>
<feature type="transmembrane region" description="Helical" evidence="7">
    <location>
        <begin position="226"/>
        <end position="255"/>
    </location>
</feature>
<dbReference type="Pfam" id="PF03916">
    <property type="entry name" value="NrfD"/>
    <property type="match status" value="1"/>
</dbReference>
<evidence type="ECO:0000256" key="2">
    <source>
        <dbReference type="ARBA" id="ARBA00008929"/>
    </source>
</evidence>
<feature type="transmembrane region" description="Helical" evidence="7">
    <location>
        <begin position="41"/>
        <end position="59"/>
    </location>
</feature>
<feature type="transmembrane region" description="Helical" evidence="7">
    <location>
        <begin position="267"/>
        <end position="290"/>
    </location>
</feature>
<dbReference type="PANTHER" id="PTHR30074">
    <property type="entry name" value="FORMATE DEHYDROGENASE, NITRATE-INDUCIBLE, CYTOCHROME B556 FDN SUBUNIT"/>
    <property type="match status" value="1"/>
</dbReference>
<evidence type="ECO:0000313" key="8">
    <source>
        <dbReference type="EMBL" id="RPF42528.1"/>
    </source>
</evidence>
<accession>A0A3N5AZC6</accession>
<feature type="transmembrane region" description="Helical" evidence="7">
    <location>
        <begin position="372"/>
        <end position="393"/>
    </location>
</feature>
<feature type="transmembrane region" description="Helical" evidence="7">
    <location>
        <begin position="310"/>
        <end position="327"/>
    </location>
</feature>
<dbReference type="EMBL" id="RKRE01000003">
    <property type="protein sequence ID" value="RPF42528.1"/>
    <property type="molecule type" value="Genomic_DNA"/>
</dbReference>
<dbReference type="PANTHER" id="PTHR30074:SF4">
    <property type="entry name" value="NI_FE-HYDROGENASE 2 B-TYPE CYTOCHROME SUBUNIT-RELATED"/>
    <property type="match status" value="1"/>
</dbReference>
<evidence type="ECO:0000256" key="7">
    <source>
        <dbReference type="SAM" id="Phobius"/>
    </source>
</evidence>
<dbReference type="GO" id="GO:0005886">
    <property type="term" value="C:plasma membrane"/>
    <property type="evidence" value="ECO:0007669"/>
    <property type="project" value="UniProtKB-SubCell"/>
</dbReference>
<organism evidence="8 9">
    <name type="scientific">Thermodesulfitimonas autotrophica</name>
    <dbReference type="NCBI Taxonomy" id="1894989"/>
    <lineage>
        <taxon>Bacteria</taxon>
        <taxon>Bacillati</taxon>
        <taxon>Bacillota</taxon>
        <taxon>Clostridia</taxon>
        <taxon>Thermoanaerobacterales</taxon>
        <taxon>Thermoanaerobacteraceae</taxon>
        <taxon>Thermodesulfitimonas</taxon>
    </lineage>
</organism>
<dbReference type="AlphaFoldDB" id="A0A3N5AZC6"/>
<feature type="transmembrane region" description="Helical" evidence="7">
    <location>
        <begin position="112"/>
        <end position="134"/>
    </location>
</feature>
<evidence type="ECO:0000256" key="3">
    <source>
        <dbReference type="ARBA" id="ARBA00022475"/>
    </source>
</evidence>
<proteinExistence type="inferred from homology"/>
<dbReference type="OrthoDB" id="9768158at2"/>
<comment type="caution">
    <text evidence="8">The sequence shown here is derived from an EMBL/GenBank/DDBJ whole genome shotgun (WGS) entry which is preliminary data.</text>
</comment>
<evidence type="ECO:0000256" key="5">
    <source>
        <dbReference type="ARBA" id="ARBA00022989"/>
    </source>
</evidence>
<sequence>MAHVEHAEIEIYKEERPVKKESDFTDYDAVFGGKWSFAMSGYRVLAFALIGLMAFSMIYRLTQGLGPATNLNDQWPWGLWIAFDDLCGIALAAGGFFTVFVAHILNLKQYKYIARASLITAWFGYIVVALGVLMDLGRWYNFWRPFVSWGYHSWLFVVLLCVIGYQAVMTLQFGHIFFERVNAPRLKEIFDKILPVIFVAGLVIGFLHQSALGALYIAMIDRQNPLWWSMLIGLFFFLSAAFVGPAMCVVEGVLASKAYKKDFRHEVPLLAPLLKAAMWLMVIYLVLKVIDLVYRGHFLDMFDGSTPSNLFLLEMVIGVIIPIILLAKKHIRESVPGMVTAAVLIVIGVMLNRMNVVFTSMYQAMGGWYFPHWMEFSISIGLVSLLIMAYCFFVENFKIMPEEHEHH</sequence>
<feature type="transmembrane region" description="Helical" evidence="7">
    <location>
        <begin position="79"/>
        <end position="105"/>
    </location>
</feature>
<feature type="transmembrane region" description="Helical" evidence="7">
    <location>
        <begin position="334"/>
        <end position="352"/>
    </location>
</feature>
<gene>
    <name evidence="8" type="ORF">EDD75_1629</name>
</gene>
<keyword evidence="3" id="KW-1003">Cell membrane</keyword>
<keyword evidence="4 7" id="KW-0812">Transmembrane</keyword>
<name>A0A3N5AZC6_9THEO</name>
<keyword evidence="6 7" id="KW-0472">Membrane</keyword>
<dbReference type="RefSeq" id="WP_123930765.1">
    <property type="nucleotide sequence ID" value="NZ_RKRE01000003.1"/>
</dbReference>
<keyword evidence="9" id="KW-1185">Reference proteome</keyword>
<evidence type="ECO:0000256" key="6">
    <source>
        <dbReference type="ARBA" id="ARBA00023136"/>
    </source>
</evidence>
<comment type="similarity">
    <text evidence="2">Belongs to the NrfD family.</text>
</comment>
<dbReference type="InterPro" id="IPR051817">
    <property type="entry name" value="FDH_cytochrome_b556_subunit"/>
</dbReference>
<feature type="transmembrane region" description="Helical" evidence="7">
    <location>
        <begin position="154"/>
        <end position="173"/>
    </location>
</feature>